<dbReference type="SMART" id="SM00490">
    <property type="entry name" value="HELICc"/>
    <property type="match status" value="1"/>
</dbReference>
<evidence type="ECO:0000256" key="2">
    <source>
        <dbReference type="ARBA" id="ARBA00022840"/>
    </source>
</evidence>
<feature type="compositionally biased region" description="Low complexity" evidence="3">
    <location>
        <begin position="830"/>
        <end position="856"/>
    </location>
</feature>
<dbReference type="PANTHER" id="PTHR47957:SF3">
    <property type="entry name" value="ATP-DEPENDENT HELICASE HRQ1"/>
    <property type="match status" value="1"/>
</dbReference>
<dbReference type="InterPro" id="IPR018973">
    <property type="entry name" value="MZB"/>
</dbReference>
<accession>A0ABY0VBR9</accession>
<dbReference type="InterPro" id="IPR027417">
    <property type="entry name" value="P-loop_NTPase"/>
</dbReference>
<evidence type="ECO:0000259" key="4">
    <source>
        <dbReference type="PROSITE" id="PS51192"/>
    </source>
</evidence>
<dbReference type="Gene3D" id="3.40.50.300">
    <property type="entry name" value="P-loop containing nucleotide triphosphate hydrolases"/>
    <property type="match status" value="2"/>
</dbReference>
<protein>
    <submittedName>
        <fullName evidence="6">DEAD/DEAH box helicase domain-containing protein</fullName>
    </submittedName>
</protein>
<dbReference type="PANTHER" id="PTHR47957">
    <property type="entry name" value="ATP-DEPENDENT HELICASE HRQ1"/>
    <property type="match status" value="1"/>
</dbReference>
<gene>
    <name evidence="6" type="ORF">SAMN04489714_1940</name>
</gene>
<keyword evidence="6" id="KW-0378">Hydrolase</keyword>
<keyword evidence="6" id="KW-0347">Helicase</keyword>
<keyword evidence="7" id="KW-1185">Reference proteome</keyword>
<dbReference type="RefSeq" id="WP_257590318.1">
    <property type="nucleotide sequence ID" value="NZ_LT629792.1"/>
</dbReference>
<dbReference type="CDD" id="cd17923">
    <property type="entry name" value="DEXHc_Hrq1-like"/>
    <property type="match status" value="1"/>
</dbReference>
<name>A0ABY0VBR9_9ACTO</name>
<dbReference type="Pfam" id="PF22982">
    <property type="entry name" value="WHD_HRQ1"/>
    <property type="match status" value="1"/>
</dbReference>
<dbReference type="Proteomes" id="UP000198976">
    <property type="component" value="Chromosome I"/>
</dbReference>
<dbReference type="InterPro" id="IPR001650">
    <property type="entry name" value="Helicase_C-like"/>
</dbReference>
<dbReference type="Pfam" id="PF00271">
    <property type="entry name" value="Helicase_C"/>
    <property type="match status" value="1"/>
</dbReference>
<dbReference type="InterPro" id="IPR014001">
    <property type="entry name" value="Helicase_ATP-bd"/>
</dbReference>
<dbReference type="PROSITE" id="PS51194">
    <property type="entry name" value="HELICASE_CTER"/>
    <property type="match status" value="1"/>
</dbReference>
<dbReference type="GO" id="GO:0004386">
    <property type="term" value="F:helicase activity"/>
    <property type="evidence" value="ECO:0007669"/>
    <property type="project" value="UniProtKB-KW"/>
</dbReference>
<evidence type="ECO:0000313" key="6">
    <source>
        <dbReference type="EMBL" id="SDU06335.1"/>
    </source>
</evidence>
<feature type="region of interest" description="Disordered" evidence="3">
    <location>
        <begin position="829"/>
        <end position="856"/>
    </location>
</feature>
<dbReference type="NCBIfam" id="TIGR03817">
    <property type="entry name" value="DECH_helic"/>
    <property type="match status" value="1"/>
</dbReference>
<proteinExistence type="predicted"/>
<dbReference type="InterPro" id="IPR011545">
    <property type="entry name" value="DEAD/DEAH_box_helicase_dom"/>
</dbReference>
<dbReference type="PROSITE" id="PS51192">
    <property type="entry name" value="HELICASE_ATP_BIND_1"/>
    <property type="match status" value="1"/>
</dbReference>
<dbReference type="InterPro" id="IPR022307">
    <property type="entry name" value="Helicase_put_actinobac"/>
</dbReference>
<evidence type="ECO:0000256" key="1">
    <source>
        <dbReference type="ARBA" id="ARBA00022741"/>
    </source>
</evidence>
<dbReference type="SUPFAM" id="SSF52540">
    <property type="entry name" value="P-loop containing nucleoside triphosphate hydrolases"/>
    <property type="match status" value="1"/>
</dbReference>
<dbReference type="SMART" id="SM00487">
    <property type="entry name" value="DEXDc"/>
    <property type="match status" value="1"/>
</dbReference>
<evidence type="ECO:0000256" key="3">
    <source>
        <dbReference type="SAM" id="MobiDB-lite"/>
    </source>
</evidence>
<dbReference type="InterPro" id="IPR055227">
    <property type="entry name" value="HRQ1_WHD"/>
</dbReference>
<keyword evidence="2" id="KW-0067">ATP-binding</keyword>
<dbReference type="EMBL" id="LT629792">
    <property type="protein sequence ID" value="SDU06335.1"/>
    <property type="molecule type" value="Genomic_DNA"/>
</dbReference>
<organism evidence="6 7">
    <name type="scientific">Schaalia radingae</name>
    <dbReference type="NCBI Taxonomy" id="131110"/>
    <lineage>
        <taxon>Bacteria</taxon>
        <taxon>Bacillati</taxon>
        <taxon>Actinomycetota</taxon>
        <taxon>Actinomycetes</taxon>
        <taxon>Actinomycetales</taxon>
        <taxon>Actinomycetaceae</taxon>
        <taxon>Schaalia</taxon>
    </lineage>
</organism>
<evidence type="ECO:0000313" key="7">
    <source>
        <dbReference type="Proteomes" id="UP000198976"/>
    </source>
</evidence>
<sequence>MADVAGADSTRAPSSLSAGIDDLLAMLERIGARDDRLVHVHSIPARPARTAPWPGWINPSVTHAGADLGIEHVWEHQRRALDAVHAGQDTVVATGTGSGKSLVAWVPILSDLADHAASDRPARISEVHHRPTLLYLSPTKALAADQLSALHKWINTTQGTQWGVRVSTADGDTPREAKDWARAHADIVLTNPDYLHFVMLPGHQRWTRLLASLRYIVIDELHYWRGMTGSHIALVIRRLLRIARHLGANPTVIMLSATVRDPHDVARQMTGREDICAITEDGSPAGEHQLILWQPALRPDPDDIPIDAFLDALADNEPVVLEKAPSTWRISATSEAASLIAALVERGARLLAFVRSRVGAETLAAHVRDILSASLSPLVGSVASYRGGYLPEERRALERSLRSGQLRAVATTNALELGMDVSGLDATITVGWPGTRASLWQQVGRAGRAGARGLSILIASDNPLDSYIIHHPDELTREVEAAVIDPLNPWVLAPHLCAAAQELPLTADDAACFGLPDGDTSMFDDLADQGLLVRRPAGWYWDVTRGDRAADLTDLRGGGGEVQIIDQATGTVIGTVDEGSADAQVFPDAIYLHQGRTYHVLSLAPLSPGDGGRVALVEPVSTQLRTRAKQHVAVSIVSTSQEWHSADGAVTWHTGEVDVTTRVTDYDLLRLPGLEFIRNRELSLPSHTLETVGVWFTLTPGALRSIGLTQAELPGALHGAEHAMIALLPLLATCDRWDLGGLSTALHEDTDAPTVFVFDAYRGGAGYAMYGCAHAARWVQATVTRLQECLCSDGCPSCVQSPKCGNGNEPLSKAGAIAVLEFLASHCPPEEAAPSDSPTPSASPDSSSSCPATVRS</sequence>
<keyword evidence="1" id="KW-0547">Nucleotide-binding</keyword>
<feature type="domain" description="Helicase C-terminal" evidence="5">
    <location>
        <begin position="335"/>
        <end position="495"/>
    </location>
</feature>
<dbReference type="Pfam" id="PF00270">
    <property type="entry name" value="DEAD"/>
    <property type="match status" value="1"/>
</dbReference>
<reference evidence="6 7" key="1">
    <citation type="submission" date="2016-10" db="EMBL/GenBank/DDBJ databases">
        <authorList>
            <person name="Varghese N."/>
            <person name="Submissions S."/>
        </authorList>
    </citation>
    <scope>NUCLEOTIDE SEQUENCE [LARGE SCALE GENOMIC DNA]</scope>
    <source>
        <strain evidence="6 7">DSM 9169</strain>
    </source>
</reference>
<evidence type="ECO:0000259" key="5">
    <source>
        <dbReference type="PROSITE" id="PS51194"/>
    </source>
</evidence>
<dbReference type="Pfam" id="PF09369">
    <property type="entry name" value="MZB"/>
    <property type="match status" value="1"/>
</dbReference>
<feature type="domain" description="Helicase ATP-binding" evidence="4">
    <location>
        <begin position="81"/>
        <end position="277"/>
    </location>
</feature>
<dbReference type="CDD" id="cd18797">
    <property type="entry name" value="SF2_C_Hrq"/>
    <property type="match status" value="1"/>
</dbReference>